<dbReference type="OrthoDB" id="340550at2759"/>
<dbReference type="SUPFAM" id="SSF90096">
    <property type="entry name" value="Subunits of heterodimeric actin filament capping protein Capz"/>
    <property type="match status" value="1"/>
</dbReference>
<protein>
    <recommendedName>
        <fullName evidence="1">F-actin-capping protein subunit alpha</fullName>
    </recommendedName>
</protein>
<evidence type="ECO:0000313" key="3">
    <source>
        <dbReference type="Proteomes" id="UP000243515"/>
    </source>
</evidence>
<reference evidence="2 3" key="1">
    <citation type="journal article" date="2015" name="Environ. Microbiol.">
        <title>Metagenome sequence of Elaphomyces granulatus from sporocarp tissue reveals Ascomycota ectomycorrhizal fingerprints of genome expansion and a Proteobacteria-rich microbiome.</title>
        <authorList>
            <person name="Quandt C.A."/>
            <person name="Kohler A."/>
            <person name="Hesse C.N."/>
            <person name="Sharpton T.J."/>
            <person name="Martin F."/>
            <person name="Spatafora J.W."/>
        </authorList>
    </citation>
    <scope>NUCLEOTIDE SEQUENCE [LARGE SCALE GENOMIC DNA]</scope>
    <source>
        <strain evidence="2 3">OSC145934</strain>
    </source>
</reference>
<keyword evidence="1" id="KW-0117">Actin capping</keyword>
<dbReference type="GO" id="GO:0003779">
    <property type="term" value="F:actin binding"/>
    <property type="evidence" value="ECO:0007669"/>
    <property type="project" value="UniProtKB-KW"/>
</dbReference>
<name>A0A232LX06_9EURO</name>
<keyword evidence="3" id="KW-1185">Reference proteome</keyword>
<comment type="similarity">
    <text evidence="1">Belongs to the F-actin-capping protein alpha subunit family.</text>
</comment>
<dbReference type="GO" id="GO:0008290">
    <property type="term" value="C:F-actin capping protein complex"/>
    <property type="evidence" value="ECO:0007669"/>
    <property type="project" value="UniProtKB-UniRule"/>
</dbReference>
<gene>
    <name evidence="2" type="ORF">Egran_03584</name>
</gene>
<comment type="subunit">
    <text evidence="1">Heterodimer of an alpha and a beta subunit.</text>
</comment>
<evidence type="ECO:0000256" key="1">
    <source>
        <dbReference type="RuleBase" id="RU365077"/>
    </source>
</evidence>
<dbReference type="Gene3D" id="3.30.1140.60">
    <property type="entry name" value="F-actin capping protein, alpha subunit"/>
    <property type="match status" value="1"/>
</dbReference>
<dbReference type="GO" id="GO:0051016">
    <property type="term" value="P:barbed-end actin filament capping"/>
    <property type="evidence" value="ECO:0007669"/>
    <property type="project" value="UniProtKB-UniRule"/>
</dbReference>
<organism evidence="2 3">
    <name type="scientific">Elaphomyces granulatus</name>
    <dbReference type="NCBI Taxonomy" id="519963"/>
    <lineage>
        <taxon>Eukaryota</taxon>
        <taxon>Fungi</taxon>
        <taxon>Dikarya</taxon>
        <taxon>Ascomycota</taxon>
        <taxon>Pezizomycotina</taxon>
        <taxon>Eurotiomycetes</taxon>
        <taxon>Eurotiomycetidae</taxon>
        <taxon>Eurotiales</taxon>
        <taxon>Elaphomycetaceae</taxon>
        <taxon>Elaphomyces</taxon>
    </lineage>
</organism>
<evidence type="ECO:0000313" key="2">
    <source>
        <dbReference type="EMBL" id="OXV08652.1"/>
    </source>
</evidence>
<dbReference type="AlphaFoldDB" id="A0A232LX06"/>
<sequence>MNSTTEIASSFIEGAPPGEVCEGQLADVVADIKALTVDGPNILPSLGPAFERYNETQLATVKLPGGNQEVGTGTNLLWLSLSASITNLVQTNTTTRRVGYLLRLIMPRKYVYILIPRQISALAFAFYGIKERPLTLPCTREQKVSAVQPHRFDSRNADLMYIPRVSVSPSP</sequence>
<dbReference type="InterPro" id="IPR042489">
    <property type="entry name" value="CapZ_alpha_1"/>
</dbReference>
<dbReference type="InterPro" id="IPR002189">
    <property type="entry name" value="CapZ_alpha"/>
</dbReference>
<accession>A0A232LX06</accession>
<dbReference type="Pfam" id="PF01267">
    <property type="entry name" value="F-actin_cap_A"/>
    <property type="match status" value="1"/>
</dbReference>
<dbReference type="Proteomes" id="UP000243515">
    <property type="component" value="Unassembled WGS sequence"/>
</dbReference>
<dbReference type="EMBL" id="NPHW01003972">
    <property type="protein sequence ID" value="OXV08652.1"/>
    <property type="molecule type" value="Genomic_DNA"/>
</dbReference>
<dbReference type="InterPro" id="IPR037282">
    <property type="entry name" value="CapZ_alpha/beta"/>
</dbReference>
<comment type="caution">
    <text evidence="2">The sequence shown here is derived from an EMBL/GenBank/DDBJ whole genome shotgun (WGS) entry which is preliminary data.</text>
</comment>
<keyword evidence="1" id="KW-0009">Actin-binding</keyword>
<proteinExistence type="inferred from homology"/>
<comment type="function">
    <text evidence="1">F-actin-capping proteins bind in a Ca(2+)-independent manner to the fast growing ends of actin filaments (barbed end) thereby blocking the exchange of subunits at these ends. Unlike other capping proteins (such as gelsolin and severin), these proteins do not sever actin filaments.</text>
</comment>